<proteinExistence type="predicted"/>
<feature type="transmembrane region" description="Helical" evidence="1">
    <location>
        <begin position="7"/>
        <end position="30"/>
    </location>
</feature>
<keyword evidence="1" id="KW-0472">Membrane</keyword>
<evidence type="ECO:0000313" key="3">
    <source>
        <dbReference type="Proteomes" id="UP000450457"/>
    </source>
</evidence>
<keyword evidence="1" id="KW-1133">Transmembrane helix</keyword>
<comment type="caution">
    <text evidence="2">The sequence shown here is derived from an EMBL/GenBank/DDBJ whole genome shotgun (WGS) entry which is preliminary data.</text>
</comment>
<evidence type="ECO:0000256" key="1">
    <source>
        <dbReference type="SAM" id="Phobius"/>
    </source>
</evidence>
<dbReference type="EMBL" id="WMFA01000008">
    <property type="protein sequence ID" value="MYL72352.1"/>
    <property type="molecule type" value="Genomic_DNA"/>
</dbReference>
<organism evidence="2 3">
    <name type="scientific">Halobacillus litoralis</name>
    <dbReference type="NCBI Taxonomy" id="45668"/>
    <lineage>
        <taxon>Bacteria</taxon>
        <taxon>Bacillati</taxon>
        <taxon>Bacillota</taxon>
        <taxon>Bacilli</taxon>
        <taxon>Bacillales</taxon>
        <taxon>Bacillaceae</taxon>
        <taxon>Halobacillus</taxon>
    </lineage>
</organism>
<protein>
    <submittedName>
        <fullName evidence="2">Uncharacterized protein</fullName>
    </submittedName>
</protein>
<dbReference type="RefSeq" id="WP_160915731.1">
    <property type="nucleotide sequence ID" value="NZ_WMFA01000008.1"/>
</dbReference>
<dbReference type="GeneID" id="78008516"/>
<evidence type="ECO:0000313" key="2">
    <source>
        <dbReference type="EMBL" id="MYL72352.1"/>
    </source>
</evidence>
<accession>A0A845FCZ8</accession>
<dbReference type="OrthoDB" id="2939251at2"/>
<gene>
    <name evidence="2" type="ORF">GLW00_16015</name>
</gene>
<reference evidence="2 3" key="1">
    <citation type="submission" date="2019-11" db="EMBL/GenBank/DDBJ databases">
        <title>Genome sequences of 17 halophilic strains isolated from different environments.</title>
        <authorList>
            <person name="Furrow R.E."/>
        </authorList>
    </citation>
    <scope>NUCLEOTIDE SEQUENCE [LARGE SCALE GENOMIC DNA]</scope>
    <source>
        <strain evidence="2 3">SL-4</strain>
    </source>
</reference>
<keyword evidence="1" id="KW-0812">Transmembrane</keyword>
<dbReference type="AlphaFoldDB" id="A0A845FCZ8"/>
<dbReference type="Proteomes" id="UP000450457">
    <property type="component" value="Unassembled WGS sequence"/>
</dbReference>
<name>A0A845FCZ8_9BACI</name>
<sequence length="67" mass="7571">MEYRTKWVVSTLCTITILMGIFLVGTQSYFNSKEIDNASNQCYDIGGTPEVESSFLAISYSFECHTE</sequence>